<evidence type="ECO:0000256" key="9">
    <source>
        <dbReference type="ARBA" id="ARBA00023012"/>
    </source>
</evidence>
<keyword evidence="5" id="KW-0808">Transferase</keyword>
<organism evidence="14 15">
    <name type="scientific">Microlunatus sagamiharensis</name>
    <dbReference type="NCBI Taxonomy" id="546874"/>
    <lineage>
        <taxon>Bacteria</taxon>
        <taxon>Bacillati</taxon>
        <taxon>Actinomycetota</taxon>
        <taxon>Actinomycetes</taxon>
        <taxon>Propionibacteriales</taxon>
        <taxon>Propionibacteriaceae</taxon>
        <taxon>Microlunatus</taxon>
    </lineage>
</organism>
<dbReference type="STRING" id="546874.SAMN04488544_0171"/>
<dbReference type="SUPFAM" id="SSF55874">
    <property type="entry name" value="ATPase domain of HSP90 chaperone/DNA topoisomerase II/histidine kinase"/>
    <property type="match status" value="1"/>
</dbReference>
<dbReference type="CDD" id="cd00082">
    <property type="entry name" value="HisKA"/>
    <property type="match status" value="1"/>
</dbReference>
<dbReference type="InterPro" id="IPR003661">
    <property type="entry name" value="HisK_dim/P_dom"/>
</dbReference>
<dbReference type="InterPro" id="IPR004358">
    <property type="entry name" value="Sig_transdc_His_kin-like_C"/>
</dbReference>
<dbReference type="Pfam" id="PF00512">
    <property type="entry name" value="HisKA"/>
    <property type="match status" value="1"/>
</dbReference>
<dbReference type="PROSITE" id="PS50885">
    <property type="entry name" value="HAMP"/>
    <property type="match status" value="1"/>
</dbReference>
<gene>
    <name evidence="14" type="ORF">SAMN04488544_0171</name>
</gene>
<reference evidence="15" key="1">
    <citation type="submission" date="2016-10" db="EMBL/GenBank/DDBJ databases">
        <authorList>
            <person name="Varghese N."/>
            <person name="Submissions S."/>
        </authorList>
    </citation>
    <scope>NUCLEOTIDE SEQUENCE [LARGE SCALE GENOMIC DNA]</scope>
    <source>
        <strain evidence="15">DSM 21743</strain>
    </source>
</reference>
<keyword evidence="6 11" id="KW-0812">Transmembrane</keyword>
<keyword evidence="15" id="KW-1185">Reference proteome</keyword>
<evidence type="ECO:0000256" key="4">
    <source>
        <dbReference type="ARBA" id="ARBA00022553"/>
    </source>
</evidence>
<evidence type="ECO:0000256" key="2">
    <source>
        <dbReference type="ARBA" id="ARBA00004236"/>
    </source>
</evidence>
<dbReference type="PANTHER" id="PTHR45436">
    <property type="entry name" value="SENSOR HISTIDINE KINASE YKOH"/>
    <property type="match status" value="1"/>
</dbReference>
<feature type="domain" description="Histidine kinase" evidence="12">
    <location>
        <begin position="253"/>
        <end position="462"/>
    </location>
</feature>
<keyword evidence="7 14" id="KW-0418">Kinase</keyword>
<dbReference type="InterPro" id="IPR003594">
    <property type="entry name" value="HATPase_dom"/>
</dbReference>
<dbReference type="PROSITE" id="PS50109">
    <property type="entry name" value="HIS_KIN"/>
    <property type="match status" value="1"/>
</dbReference>
<dbReference type="InterPro" id="IPR003660">
    <property type="entry name" value="HAMP_dom"/>
</dbReference>
<dbReference type="CDD" id="cd06225">
    <property type="entry name" value="HAMP"/>
    <property type="match status" value="1"/>
</dbReference>
<dbReference type="SMART" id="SM00304">
    <property type="entry name" value="HAMP"/>
    <property type="match status" value="1"/>
</dbReference>
<dbReference type="EMBL" id="LT629799">
    <property type="protein sequence ID" value="SDU80370.1"/>
    <property type="molecule type" value="Genomic_DNA"/>
</dbReference>
<dbReference type="SUPFAM" id="SSF47384">
    <property type="entry name" value="Homodimeric domain of signal transducing histidine kinase"/>
    <property type="match status" value="1"/>
</dbReference>
<protein>
    <recommendedName>
        <fullName evidence="3">histidine kinase</fullName>
        <ecNumber evidence="3">2.7.13.3</ecNumber>
    </recommendedName>
</protein>
<dbReference type="InterPro" id="IPR050428">
    <property type="entry name" value="TCS_sensor_his_kinase"/>
</dbReference>
<sequence length="474" mass="49711">MTRPATPDAGPTKSGLSLERRVGRFTLLIVALAVLVTGLSAYAATRATTVRAIDDVLDAAAAQALRGLGPDPSPAAVRRYLSRSAGLGVVVTTVVSADGTTVAGPGAGVVPVDAQGFQVARTGSGLHRTTVRTTAGTFRVLVLPMGDRPGQALLVARSLSTIQQILQALAASLLVFGLLSVLAAGGVGRRVARAGVAPVRSLTREVEQRAVKDELSPVRVERDDELGRLATAFNHLLETIAVSRVRQARFVADAGHELRTPLTSMRTNVELLVADSQRAMLPPDDRLTIMRDVQAQLVEFSTLVSDLVGLTREDRTAAELGDVDLTAVLEEAVDRTSMRATGLRWQVDLDPVHVNGDADLLVRALGNVLDNAVKFSPVGGTITVSLHGGEIRVADEGRGVEPAERPFVFDRFYRAEASRATPGTGLGLAITESVVHQHGGTVLVTDAPGGGALFVVTLPTTKPRTALDDAMGAV</sequence>
<feature type="domain" description="HAMP" evidence="13">
    <location>
        <begin position="193"/>
        <end position="245"/>
    </location>
</feature>
<evidence type="ECO:0000313" key="15">
    <source>
        <dbReference type="Proteomes" id="UP000198825"/>
    </source>
</evidence>
<evidence type="ECO:0000256" key="11">
    <source>
        <dbReference type="SAM" id="Phobius"/>
    </source>
</evidence>
<dbReference type="Pfam" id="PF00672">
    <property type="entry name" value="HAMP"/>
    <property type="match status" value="1"/>
</dbReference>
<keyword evidence="9" id="KW-0902">Two-component regulatory system</keyword>
<evidence type="ECO:0000256" key="6">
    <source>
        <dbReference type="ARBA" id="ARBA00022692"/>
    </source>
</evidence>
<evidence type="ECO:0000259" key="12">
    <source>
        <dbReference type="PROSITE" id="PS50109"/>
    </source>
</evidence>
<dbReference type="Gene3D" id="1.10.287.130">
    <property type="match status" value="1"/>
</dbReference>
<evidence type="ECO:0000256" key="8">
    <source>
        <dbReference type="ARBA" id="ARBA00022989"/>
    </source>
</evidence>
<dbReference type="InterPro" id="IPR005467">
    <property type="entry name" value="His_kinase_dom"/>
</dbReference>
<dbReference type="Proteomes" id="UP000198825">
    <property type="component" value="Chromosome I"/>
</dbReference>
<dbReference type="InterPro" id="IPR036097">
    <property type="entry name" value="HisK_dim/P_sf"/>
</dbReference>
<feature type="transmembrane region" description="Helical" evidence="11">
    <location>
        <begin position="25"/>
        <end position="44"/>
    </location>
</feature>
<dbReference type="GO" id="GO:0000155">
    <property type="term" value="F:phosphorelay sensor kinase activity"/>
    <property type="evidence" value="ECO:0007669"/>
    <property type="project" value="InterPro"/>
</dbReference>
<dbReference type="Gene3D" id="3.30.565.10">
    <property type="entry name" value="Histidine kinase-like ATPase, C-terminal domain"/>
    <property type="match status" value="1"/>
</dbReference>
<dbReference type="CDD" id="cd00075">
    <property type="entry name" value="HATPase"/>
    <property type="match status" value="1"/>
</dbReference>
<feature type="transmembrane region" description="Helical" evidence="11">
    <location>
        <begin position="165"/>
        <end position="187"/>
    </location>
</feature>
<dbReference type="SMART" id="SM00388">
    <property type="entry name" value="HisKA"/>
    <property type="match status" value="1"/>
</dbReference>
<dbReference type="RefSeq" id="WP_091072372.1">
    <property type="nucleotide sequence ID" value="NZ_LT629799.1"/>
</dbReference>
<evidence type="ECO:0000256" key="3">
    <source>
        <dbReference type="ARBA" id="ARBA00012438"/>
    </source>
</evidence>
<keyword evidence="10 11" id="KW-0472">Membrane</keyword>
<keyword evidence="8 11" id="KW-1133">Transmembrane helix</keyword>
<dbReference type="GO" id="GO:0005886">
    <property type="term" value="C:plasma membrane"/>
    <property type="evidence" value="ECO:0007669"/>
    <property type="project" value="UniProtKB-SubCell"/>
</dbReference>
<dbReference type="PRINTS" id="PR00344">
    <property type="entry name" value="BCTRLSENSOR"/>
</dbReference>
<proteinExistence type="predicted"/>
<accession>A0A1H2LH69</accession>
<comment type="catalytic activity">
    <reaction evidence="1">
        <text>ATP + protein L-histidine = ADP + protein N-phospho-L-histidine.</text>
        <dbReference type="EC" id="2.7.13.3"/>
    </reaction>
</comment>
<dbReference type="EC" id="2.7.13.3" evidence="3"/>
<evidence type="ECO:0000256" key="1">
    <source>
        <dbReference type="ARBA" id="ARBA00000085"/>
    </source>
</evidence>
<evidence type="ECO:0000256" key="5">
    <source>
        <dbReference type="ARBA" id="ARBA00022679"/>
    </source>
</evidence>
<evidence type="ECO:0000256" key="7">
    <source>
        <dbReference type="ARBA" id="ARBA00022777"/>
    </source>
</evidence>
<dbReference type="SMART" id="SM00387">
    <property type="entry name" value="HATPase_c"/>
    <property type="match status" value="1"/>
</dbReference>
<keyword evidence="4" id="KW-0597">Phosphoprotein</keyword>
<dbReference type="OrthoDB" id="9786919at2"/>
<evidence type="ECO:0000259" key="13">
    <source>
        <dbReference type="PROSITE" id="PS50885"/>
    </source>
</evidence>
<dbReference type="Pfam" id="PF02518">
    <property type="entry name" value="HATPase_c"/>
    <property type="match status" value="1"/>
</dbReference>
<comment type="subcellular location">
    <subcellularLocation>
        <location evidence="2">Cell membrane</location>
    </subcellularLocation>
</comment>
<dbReference type="Gene3D" id="6.10.340.10">
    <property type="match status" value="1"/>
</dbReference>
<evidence type="ECO:0000256" key="10">
    <source>
        <dbReference type="ARBA" id="ARBA00023136"/>
    </source>
</evidence>
<dbReference type="AlphaFoldDB" id="A0A1H2LH69"/>
<evidence type="ECO:0000313" key="14">
    <source>
        <dbReference type="EMBL" id="SDU80370.1"/>
    </source>
</evidence>
<name>A0A1H2LH69_9ACTN</name>
<dbReference type="InterPro" id="IPR036890">
    <property type="entry name" value="HATPase_C_sf"/>
</dbReference>
<dbReference type="PANTHER" id="PTHR45436:SF5">
    <property type="entry name" value="SENSOR HISTIDINE KINASE TRCS"/>
    <property type="match status" value="1"/>
</dbReference>